<feature type="domain" description="XPG-I" evidence="18">
    <location>
        <begin position="139"/>
        <end position="203"/>
    </location>
</feature>
<comment type="caution">
    <text evidence="20">The sequence shown here is derived from an EMBL/GenBank/DDBJ whole genome shotgun (WGS) entry which is preliminary data.</text>
</comment>
<dbReference type="Proteomes" id="UP001314263">
    <property type="component" value="Unassembled WGS sequence"/>
</dbReference>
<dbReference type="AlphaFoldDB" id="A0AAV1IDH0"/>
<sequence length="1217" mass="131133">MGIHGLLPLLKSITTHDVHVRKYEGQRVAVDAYGWLHKAAYCCSYELCEGIYTDRFVSYCMSRVQVLRAAGVIPVIVFDGGKLPTKANEEEGRSRGRRENLAKARALMDSGNSTAANDCYQKAVDISPLTAKHFIEALKAAKVDYIVAPYEADAQMAYLALNGMVHAVITEDSDMLAYGCPHVLFKMDRTGVGQEVCLARLPEARSPSFVGFSRDMFLEMCILAGCDFLKALSKIGIKKAHAHIRKFKTFVRVCKYLRFSGVSVPQEYEVGFQRALWTFRHQRVWCPERQTMVHVRPISAGGLADGVLVIAAMPSKADADLAFLGPALADDVAKAIAEGDIDPITKEPFPKIELPVAGTSLPLQGDMLFNAGRQSMSKPAVKKTMPVQANGIAQYFKRFPGCEAAKRSFTAPRMASVPAAAANDTSQPSDSDANSEAPDTPRSDKSDEENTHATPAQRAALHGMDCSSQPEARATEPQPCSLSRFSCAAHRRGPIGMPTKIGKSAPGRTASLAVTPDVSWQQRPVHVHKQHAADSDVAEQPDGQPEALTGTLDCTTPQGASQYCSAAADRPWAHAFFVEERHIITEPLQYGSCPEGQHGRLASASGRVKPLGLSDSQHGMPEADGRLASLGSKRLTDELRESSEQSLSAALRQAAGSKRAARAEHSGELQHALDTHEDMQSDPAGPEMVPDTVQKEQDMADDGCLLPGSSSKQQAHRVLRGFVPDSLEDDSYHAQQSLGLDSLQPSVLGALQESPQVPAWLRPDRAVSLPDHYFEGQDILADADMRDAEQDSRGAEDVLGSPSQSRSGLGFFAPLSPALCRAQSAFASPRGHTRAAEKMHRSALKRRRESTEIQLQDMVPGTEDPDLQAVDASCAVLGLTTSPKLDAVMQHQSRNPRRPAPALAEPSDTVLSPSRWDSMQAQHWGSPSPSVLEQLGRERQVEEQALDTLLTPRRLQQSAGAAPGSASRVMQALREEEVRDVTALEQVLTPRRVQQKAAAAPHSAGRAVQALREEAAEGTPALQQLHAYAKARSPAAVSGSASPVMRQLGSDSDIDTGEKPKSAQKLRTAAFLLHTAGSGLLGQPRTRHRDHGIALEGVDGGDGAGNPECLSSDLEGEDEGSEGGFHSLRHMKPYAREARRALDAAEAAAEEARCIGRKLASPLRPSKEVKKAFAPPRAHGHGRSAPRTHGLTRGAKQTSRQSTGAATAPFDKFRCKS</sequence>
<dbReference type="FunFam" id="1.10.150.20:FF:000011">
    <property type="entry name" value="exonuclease 1"/>
    <property type="match status" value="1"/>
</dbReference>
<comment type="cofactor">
    <cofactor evidence="1">
        <name>Mg(2+)</name>
        <dbReference type="ChEBI" id="CHEBI:18420"/>
    </cofactor>
</comment>
<comment type="function">
    <text evidence="16">Putative 5'-&gt;3' double-stranded DNA exonuclease which may also contain a cryptic 3'-&gt;5' double-stranded DNA exonuclease activity. May be involved in DNA mismatch repair (MMR).</text>
</comment>
<dbReference type="SUPFAM" id="SSF88723">
    <property type="entry name" value="PIN domain-like"/>
    <property type="match status" value="1"/>
</dbReference>
<dbReference type="SMART" id="SM00485">
    <property type="entry name" value="XPGN"/>
    <property type="match status" value="1"/>
</dbReference>
<keyword evidence="13" id="KW-0238">DNA-binding</keyword>
<feature type="compositionally biased region" description="Basic and acidic residues" evidence="17">
    <location>
        <begin position="439"/>
        <end position="451"/>
    </location>
</feature>
<dbReference type="GO" id="GO:0006281">
    <property type="term" value="P:DNA repair"/>
    <property type="evidence" value="ECO:0007669"/>
    <property type="project" value="UniProtKB-KW"/>
</dbReference>
<keyword evidence="6" id="KW-0479">Metal-binding</keyword>
<comment type="similarity">
    <text evidence="3">Belongs to the XPG/RAD2 endonuclease family. EXO1 subfamily.</text>
</comment>
<dbReference type="GO" id="GO:0003677">
    <property type="term" value="F:DNA binding"/>
    <property type="evidence" value="ECO:0007669"/>
    <property type="project" value="UniProtKB-KW"/>
</dbReference>
<dbReference type="PANTHER" id="PTHR11081">
    <property type="entry name" value="FLAP ENDONUCLEASE FAMILY MEMBER"/>
    <property type="match status" value="1"/>
</dbReference>
<dbReference type="GO" id="GO:0005634">
    <property type="term" value="C:nucleus"/>
    <property type="evidence" value="ECO:0007669"/>
    <property type="project" value="UniProtKB-SubCell"/>
</dbReference>
<keyword evidence="12" id="KW-0267">Excision nuclease</keyword>
<dbReference type="CDD" id="cd09908">
    <property type="entry name" value="H3TH_EXO1"/>
    <property type="match status" value="1"/>
</dbReference>
<organism evidence="20 21">
    <name type="scientific">Coccomyxa viridis</name>
    <dbReference type="NCBI Taxonomy" id="1274662"/>
    <lineage>
        <taxon>Eukaryota</taxon>
        <taxon>Viridiplantae</taxon>
        <taxon>Chlorophyta</taxon>
        <taxon>core chlorophytes</taxon>
        <taxon>Trebouxiophyceae</taxon>
        <taxon>Trebouxiophyceae incertae sedis</taxon>
        <taxon>Coccomyxaceae</taxon>
        <taxon>Coccomyxa</taxon>
    </lineage>
</organism>
<dbReference type="CDD" id="cd09857">
    <property type="entry name" value="PIN_EXO1"/>
    <property type="match status" value="1"/>
</dbReference>
<feature type="compositionally biased region" description="Polar residues" evidence="17">
    <location>
        <begin position="1195"/>
        <end position="1205"/>
    </location>
</feature>
<dbReference type="PRINTS" id="PR00853">
    <property type="entry name" value="XPGRADSUPER"/>
</dbReference>
<keyword evidence="8" id="KW-0228">DNA excision</keyword>
<evidence type="ECO:0000259" key="19">
    <source>
        <dbReference type="SMART" id="SM00485"/>
    </source>
</evidence>
<evidence type="ECO:0000256" key="2">
    <source>
        <dbReference type="ARBA" id="ARBA00004123"/>
    </source>
</evidence>
<dbReference type="PANTHER" id="PTHR11081:SF65">
    <property type="entry name" value="DNA DAMAGE-INDUCIBLE PROTEIN DIN7-RELATED"/>
    <property type="match status" value="1"/>
</dbReference>
<evidence type="ECO:0000256" key="1">
    <source>
        <dbReference type="ARBA" id="ARBA00001946"/>
    </source>
</evidence>
<evidence type="ECO:0000256" key="10">
    <source>
        <dbReference type="ARBA" id="ARBA00022839"/>
    </source>
</evidence>
<dbReference type="Pfam" id="PF00752">
    <property type="entry name" value="XPG_N"/>
    <property type="match status" value="1"/>
</dbReference>
<feature type="region of interest" description="Disordered" evidence="17">
    <location>
        <begin position="888"/>
        <end position="913"/>
    </location>
</feature>
<keyword evidence="15" id="KW-0539">Nucleus</keyword>
<keyword evidence="11" id="KW-0460">Magnesium</keyword>
<dbReference type="InterPro" id="IPR037315">
    <property type="entry name" value="EXO1_H3TH"/>
</dbReference>
<dbReference type="SUPFAM" id="SSF47807">
    <property type="entry name" value="5' to 3' exonuclease, C-terminal subdomain"/>
    <property type="match status" value="1"/>
</dbReference>
<dbReference type="Gene3D" id="1.10.150.20">
    <property type="entry name" value="5' to 3' exonuclease, C-terminal subdomain"/>
    <property type="match status" value="1"/>
</dbReference>
<keyword evidence="10" id="KW-0269">Exonuclease</keyword>
<evidence type="ECO:0000256" key="17">
    <source>
        <dbReference type="SAM" id="MobiDB-lite"/>
    </source>
</evidence>
<evidence type="ECO:0000256" key="7">
    <source>
        <dbReference type="ARBA" id="ARBA00022763"/>
    </source>
</evidence>
<evidence type="ECO:0000256" key="14">
    <source>
        <dbReference type="ARBA" id="ARBA00023204"/>
    </source>
</evidence>
<gene>
    <name evidence="20" type="ORF">CVIRNUC_008565</name>
</gene>
<dbReference type="GO" id="GO:0035312">
    <property type="term" value="F:5'-3' DNA exonuclease activity"/>
    <property type="evidence" value="ECO:0007669"/>
    <property type="project" value="InterPro"/>
</dbReference>
<dbReference type="GO" id="GO:0017108">
    <property type="term" value="F:5'-flap endonuclease activity"/>
    <property type="evidence" value="ECO:0007669"/>
    <property type="project" value="TreeGrafter"/>
</dbReference>
<dbReference type="GO" id="GO:0046872">
    <property type="term" value="F:metal ion binding"/>
    <property type="evidence" value="ECO:0007669"/>
    <property type="project" value="UniProtKB-KW"/>
</dbReference>
<evidence type="ECO:0000256" key="4">
    <source>
        <dbReference type="ARBA" id="ARBA00020324"/>
    </source>
</evidence>
<evidence type="ECO:0000256" key="5">
    <source>
        <dbReference type="ARBA" id="ARBA00022722"/>
    </source>
</evidence>
<keyword evidence="9" id="KW-0378">Hydrolase</keyword>
<feature type="compositionally biased region" description="Polar residues" evidence="17">
    <location>
        <begin position="423"/>
        <end position="434"/>
    </location>
</feature>
<dbReference type="FunFam" id="3.40.50.1010:FF:000002">
    <property type="entry name" value="Exonuclease 1, putative"/>
    <property type="match status" value="1"/>
</dbReference>
<evidence type="ECO:0000256" key="15">
    <source>
        <dbReference type="ARBA" id="ARBA00023242"/>
    </source>
</evidence>
<feature type="domain" description="XPG N-terminal" evidence="19">
    <location>
        <begin position="1"/>
        <end position="100"/>
    </location>
</feature>
<dbReference type="InterPro" id="IPR006085">
    <property type="entry name" value="XPG_DNA_repair_N"/>
</dbReference>
<dbReference type="InterPro" id="IPR036279">
    <property type="entry name" value="5-3_exonuclease_C_sf"/>
</dbReference>
<dbReference type="EMBL" id="CAUYUE010000012">
    <property type="protein sequence ID" value="CAK0785358.1"/>
    <property type="molecule type" value="Genomic_DNA"/>
</dbReference>
<keyword evidence="7" id="KW-0227">DNA damage</keyword>
<keyword evidence="14" id="KW-0234">DNA repair</keyword>
<dbReference type="InterPro" id="IPR006086">
    <property type="entry name" value="XPG-I_dom"/>
</dbReference>
<dbReference type="Gene3D" id="3.40.50.1010">
    <property type="entry name" value="5'-nuclease"/>
    <property type="match status" value="1"/>
</dbReference>
<protein>
    <recommendedName>
        <fullName evidence="4">Exonuclease 1</fullName>
    </recommendedName>
</protein>
<evidence type="ECO:0000256" key="3">
    <source>
        <dbReference type="ARBA" id="ARBA00010563"/>
    </source>
</evidence>
<name>A0AAV1IDH0_9CHLO</name>
<feature type="region of interest" description="Disordered" evidence="17">
    <location>
        <begin position="637"/>
        <end position="668"/>
    </location>
</feature>
<evidence type="ECO:0000256" key="6">
    <source>
        <dbReference type="ARBA" id="ARBA00022723"/>
    </source>
</evidence>
<reference evidence="20 21" key="1">
    <citation type="submission" date="2023-10" db="EMBL/GenBank/DDBJ databases">
        <authorList>
            <person name="Maclean D."/>
            <person name="Macfadyen A."/>
        </authorList>
    </citation>
    <scope>NUCLEOTIDE SEQUENCE [LARGE SCALE GENOMIC DNA]</scope>
</reference>
<dbReference type="SMART" id="SM00484">
    <property type="entry name" value="XPGI"/>
    <property type="match status" value="1"/>
</dbReference>
<evidence type="ECO:0000256" key="11">
    <source>
        <dbReference type="ARBA" id="ARBA00022842"/>
    </source>
</evidence>
<feature type="region of interest" description="Disordered" evidence="17">
    <location>
        <begin position="1034"/>
        <end position="1059"/>
    </location>
</feature>
<evidence type="ECO:0000256" key="9">
    <source>
        <dbReference type="ARBA" id="ARBA00022801"/>
    </source>
</evidence>
<accession>A0AAV1IDH0</accession>
<evidence type="ECO:0000256" key="16">
    <source>
        <dbReference type="ARBA" id="ARBA00060210"/>
    </source>
</evidence>
<feature type="region of interest" description="Disordered" evidence="17">
    <location>
        <begin position="415"/>
        <end position="479"/>
    </location>
</feature>
<dbReference type="InterPro" id="IPR006084">
    <property type="entry name" value="XPG/Rad2"/>
</dbReference>
<evidence type="ECO:0000259" key="18">
    <source>
        <dbReference type="SMART" id="SM00484"/>
    </source>
</evidence>
<evidence type="ECO:0000256" key="8">
    <source>
        <dbReference type="ARBA" id="ARBA00022769"/>
    </source>
</evidence>
<dbReference type="InterPro" id="IPR029060">
    <property type="entry name" value="PIN-like_dom_sf"/>
</dbReference>
<evidence type="ECO:0000313" key="21">
    <source>
        <dbReference type="Proteomes" id="UP001314263"/>
    </source>
</evidence>
<proteinExistence type="inferred from homology"/>
<feature type="region of interest" description="Disordered" evidence="17">
    <location>
        <begin position="531"/>
        <end position="554"/>
    </location>
</feature>
<dbReference type="Pfam" id="PF00867">
    <property type="entry name" value="XPG_I"/>
    <property type="match status" value="1"/>
</dbReference>
<keyword evidence="21" id="KW-1185">Reference proteome</keyword>
<keyword evidence="5" id="KW-0540">Nuclease</keyword>
<evidence type="ECO:0000256" key="13">
    <source>
        <dbReference type="ARBA" id="ARBA00023125"/>
    </source>
</evidence>
<feature type="compositionally biased region" description="Low complexity" evidence="17">
    <location>
        <begin position="1034"/>
        <end position="1044"/>
    </location>
</feature>
<feature type="region of interest" description="Disordered" evidence="17">
    <location>
        <begin position="1166"/>
        <end position="1217"/>
    </location>
</feature>
<comment type="subcellular location">
    <subcellularLocation>
        <location evidence="2">Nucleus</location>
    </subcellularLocation>
</comment>
<evidence type="ECO:0000313" key="20">
    <source>
        <dbReference type="EMBL" id="CAK0785358.1"/>
    </source>
</evidence>
<dbReference type="InterPro" id="IPR044752">
    <property type="entry name" value="PIN-like_EXO1"/>
</dbReference>
<evidence type="ECO:0000256" key="12">
    <source>
        <dbReference type="ARBA" id="ARBA00022881"/>
    </source>
</evidence>